<dbReference type="OrthoDB" id="1747281at2759"/>
<organism evidence="2 3">
    <name type="scientific">Coffea arabica</name>
    <name type="common">Arabian coffee</name>
    <dbReference type="NCBI Taxonomy" id="13443"/>
    <lineage>
        <taxon>Eukaryota</taxon>
        <taxon>Viridiplantae</taxon>
        <taxon>Streptophyta</taxon>
        <taxon>Embryophyta</taxon>
        <taxon>Tracheophyta</taxon>
        <taxon>Spermatophyta</taxon>
        <taxon>Magnoliopsida</taxon>
        <taxon>eudicotyledons</taxon>
        <taxon>Gunneridae</taxon>
        <taxon>Pentapetalae</taxon>
        <taxon>asterids</taxon>
        <taxon>lamiids</taxon>
        <taxon>Gentianales</taxon>
        <taxon>Rubiaceae</taxon>
        <taxon>Ixoroideae</taxon>
        <taxon>Gardenieae complex</taxon>
        <taxon>Bertiereae - Coffeeae clade</taxon>
        <taxon>Coffeeae</taxon>
        <taxon>Coffea</taxon>
    </lineage>
</organism>
<dbReference type="Proteomes" id="UP001652660">
    <property type="component" value="Chromosome 4e"/>
</dbReference>
<evidence type="ECO:0000313" key="2">
    <source>
        <dbReference type="Proteomes" id="UP001652660"/>
    </source>
</evidence>
<evidence type="ECO:0000313" key="3">
    <source>
        <dbReference type="RefSeq" id="XP_027126033.1"/>
    </source>
</evidence>
<reference evidence="2" key="1">
    <citation type="journal article" date="2025" name="Foods">
        <title>Unveiling the Microbial Signatures of Arabica Coffee Cherries: Insights into Ripeness Specific Diversity, Functional Traits, and Implications for Quality and Safety.</title>
        <authorList>
            <consortium name="RefSeq"/>
            <person name="Tenea G.N."/>
            <person name="Cifuentes V."/>
            <person name="Reyes P."/>
            <person name="Cevallos-Vallejos M."/>
        </authorList>
    </citation>
    <scope>NUCLEOTIDE SEQUENCE [LARGE SCALE GENOMIC DNA]</scope>
</reference>
<sequence length="191" mass="21968">MVLEQGLRLCNGEAIHKRAALRDPVCKGCGEEPETIEHTLLQCPLAQKIWKVAPLIWDGAKDQTGNFQRWWSTITEARKRQEGRSHMGLTANILWQIWKDRNKREFEHHTGSHPCSVIQKAHKEWLELEDLEPMKNSRSTTETLTTLEEDCHAQQSQDLIILKMATRRSQKHAVLGIGVDISKMQTEAKEL</sequence>
<dbReference type="InterPro" id="IPR026960">
    <property type="entry name" value="RVT-Znf"/>
</dbReference>
<reference evidence="3" key="2">
    <citation type="submission" date="2025-08" db="UniProtKB">
        <authorList>
            <consortium name="RefSeq"/>
        </authorList>
    </citation>
    <scope>IDENTIFICATION</scope>
    <source>
        <tissue evidence="3">Leaves</tissue>
    </source>
</reference>
<evidence type="ECO:0000259" key="1">
    <source>
        <dbReference type="Pfam" id="PF13966"/>
    </source>
</evidence>
<gene>
    <name evidence="3" type="primary">LOC113742394</name>
</gene>
<feature type="domain" description="Reverse transcriptase zinc-binding" evidence="1">
    <location>
        <begin position="12"/>
        <end position="50"/>
    </location>
</feature>
<name>A0A6P6XE06_COFAR</name>
<protein>
    <recommendedName>
        <fullName evidence="1">Reverse transcriptase zinc-binding domain-containing protein</fullName>
    </recommendedName>
</protein>
<proteinExistence type="predicted"/>
<accession>A0A6P6XE06</accession>
<dbReference type="AlphaFoldDB" id="A0A6P6XE06"/>
<keyword evidence="2" id="KW-1185">Reference proteome</keyword>
<dbReference type="GeneID" id="113742394"/>
<dbReference type="RefSeq" id="XP_027126033.1">
    <property type="nucleotide sequence ID" value="XM_027270232.1"/>
</dbReference>
<dbReference type="Pfam" id="PF13966">
    <property type="entry name" value="zf-RVT"/>
    <property type="match status" value="1"/>
</dbReference>